<dbReference type="OrthoDB" id="3037019at2759"/>
<proteinExistence type="predicted"/>
<accession>A0A8H6IDZ6</accession>
<feature type="region of interest" description="Disordered" evidence="1">
    <location>
        <begin position="263"/>
        <end position="317"/>
    </location>
</feature>
<sequence length="317" mass="35757">MEDTRIPSYVGLFYYYITTFDQEVKVLVTSYTLKVFNLLIDWPIHQVISIKSVQYSYTQHQVPDASLVVMPIANSSAEAVFWLCLYALLEGKRRYLFVLISAFFAFLIPIQVLQWMFLVTNKAIPADPLSEELGYPCTFEPPAEDRFRLYSAGGYLALGRSAFILVAAFVTLFVRYRRQNNNLIKALRREGGMHYITALIMNLFSGITRSPNTPLHDKYNIVTSIRFLLVPIFADRLLLTMQKLEDAGARTAVSTLMFDHQSEHSSTDSSSEYYAEADSDGLPLGEPASSEGSPVVSKVEEKVQSPMYGDRSGDLCT</sequence>
<name>A0A8H6IDZ6_9AGAR</name>
<gene>
    <name evidence="3" type="ORF">DFP72DRAFT_1141117</name>
</gene>
<evidence type="ECO:0000313" key="4">
    <source>
        <dbReference type="Proteomes" id="UP000521943"/>
    </source>
</evidence>
<reference evidence="3 4" key="1">
    <citation type="submission" date="2020-07" db="EMBL/GenBank/DDBJ databases">
        <title>Comparative genomics of pyrophilous fungi reveals a link between fire events and developmental genes.</title>
        <authorList>
            <consortium name="DOE Joint Genome Institute"/>
            <person name="Steindorff A.S."/>
            <person name="Carver A."/>
            <person name="Calhoun S."/>
            <person name="Stillman K."/>
            <person name="Liu H."/>
            <person name="Lipzen A."/>
            <person name="Pangilinan J."/>
            <person name="Labutti K."/>
            <person name="Bruns T.D."/>
            <person name="Grigoriev I.V."/>
        </authorList>
    </citation>
    <scope>NUCLEOTIDE SEQUENCE [LARGE SCALE GENOMIC DNA]</scope>
    <source>
        <strain evidence="3 4">CBS 144469</strain>
    </source>
</reference>
<evidence type="ECO:0000256" key="2">
    <source>
        <dbReference type="SAM" id="Phobius"/>
    </source>
</evidence>
<feature type="transmembrane region" description="Helical" evidence="2">
    <location>
        <begin position="96"/>
        <end position="117"/>
    </location>
</feature>
<feature type="transmembrane region" description="Helical" evidence="2">
    <location>
        <begin position="65"/>
        <end position="89"/>
    </location>
</feature>
<protein>
    <submittedName>
        <fullName evidence="3">Uncharacterized protein</fullName>
    </submittedName>
</protein>
<evidence type="ECO:0000256" key="1">
    <source>
        <dbReference type="SAM" id="MobiDB-lite"/>
    </source>
</evidence>
<dbReference type="EMBL" id="JACGCI010000006">
    <property type="protein sequence ID" value="KAF6763314.1"/>
    <property type="molecule type" value="Genomic_DNA"/>
</dbReference>
<keyword evidence="4" id="KW-1185">Reference proteome</keyword>
<organism evidence="3 4">
    <name type="scientific">Ephemerocybe angulata</name>
    <dbReference type="NCBI Taxonomy" id="980116"/>
    <lineage>
        <taxon>Eukaryota</taxon>
        <taxon>Fungi</taxon>
        <taxon>Dikarya</taxon>
        <taxon>Basidiomycota</taxon>
        <taxon>Agaricomycotina</taxon>
        <taxon>Agaricomycetes</taxon>
        <taxon>Agaricomycetidae</taxon>
        <taxon>Agaricales</taxon>
        <taxon>Agaricineae</taxon>
        <taxon>Psathyrellaceae</taxon>
        <taxon>Ephemerocybe</taxon>
    </lineage>
</organism>
<keyword evidence="2" id="KW-0812">Transmembrane</keyword>
<evidence type="ECO:0000313" key="3">
    <source>
        <dbReference type="EMBL" id="KAF6763314.1"/>
    </source>
</evidence>
<feature type="transmembrane region" description="Helical" evidence="2">
    <location>
        <begin position="152"/>
        <end position="174"/>
    </location>
</feature>
<comment type="caution">
    <text evidence="3">The sequence shown here is derived from an EMBL/GenBank/DDBJ whole genome shotgun (WGS) entry which is preliminary data.</text>
</comment>
<keyword evidence="2" id="KW-0472">Membrane</keyword>
<keyword evidence="2" id="KW-1133">Transmembrane helix</keyword>
<dbReference type="Proteomes" id="UP000521943">
    <property type="component" value="Unassembled WGS sequence"/>
</dbReference>
<dbReference type="AlphaFoldDB" id="A0A8H6IDZ6"/>